<dbReference type="Proteomes" id="UP000817658">
    <property type="component" value="Chromosome 1"/>
</dbReference>
<sequence>MEGEPRTAAGGGGGGAEEVEHWRENVRLFRDSVDGDRKAAATPQVIAGNPFGIKLLRLLPLRRRSLEQFEGLRPLLPL</sequence>
<organism evidence="1">
    <name type="scientific">Oryza sativa subsp. japonica</name>
    <name type="common">Rice</name>
    <dbReference type="NCBI Taxonomy" id="39947"/>
    <lineage>
        <taxon>Eukaryota</taxon>
        <taxon>Viridiplantae</taxon>
        <taxon>Streptophyta</taxon>
        <taxon>Embryophyta</taxon>
        <taxon>Tracheophyta</taxon>
        <taxon>Spermatophyta</taxon>
        <taxon>Magnoliopsida</taxon>
        <taxon>Liliopsida</taxon>
        <taxon>Poales</taxon>
        <taxon>Poaceae</taxon>
        <taxon>BOP clade</taxon>
        <taxon>Oryzoideae</taxon>
        <taxon>Oryzeae</taxon>
        <taxon>Oryzinae</taxon>
        <taxon>Oryza</taxon>
        <taxon>Oryza sativa</taxon>
    </lineage>
</organism>
<proteinExistence type="predicted"/>
<protein>
    <submittedName>
        <fullName evidence="1">Uncharacterized protein P0511C01.5</fullName>
    </submittedName>
</protein>
<dbReference type="AlphaFoldDB" id="Q5NB19"/>
<reference evidence="1" key="1">
    <citation type="journal article" date="2002" name="Nature">
        <title>The genome sequence and structure of rice chromosome 1.</title>
        <authorList>
            <person name="Sasaki T."/>
            <person name="Matsumoto T."/>
            <person name="Yamamoto K."/>
            <person name="Sakata K."/>
            <person name="Baba T."/>
            <person name="Katayose Y."/>
            <person name="Wu J."/>
            <person name="Niimura Y."/>
            <person name="Cheng Z."/>
            <person name="Nagamura Y."/>
            <person name="Antonio B.A."/>
            <person name="Kanamori H."/>
            <person name="Hosokawa S."/>
            <person name="Masukawa M."/>
            <person name="Arikawa K."/>
            <person name="Chiden Y."/>
            <person name="Hayashi M."/>
            <person name="Okamoto M."/>
            <person name="Ando T."/>
            <person name="Aoki H."/>
            <person name="Arita K."/>
            <person name="Hamada M."/>
            <person name="Harada C."/>
            <person name="Hijishita S."/>
            <person name="Honda M."/>
            <person name="Ichikawa Y."/>
            <person name="Idonuma A."/>
            <person name="Iijima M."/>
            <person name="Ikeda M."/>
            <person name="Ikeno M."/>
            <person name="Itoh S."/>
            <person name="Itoh T."/>
            <person name="Itoh Y."/>
            <person name="Itoh Y."/>
            <person name="Iwabuchi A."/>
            <person name="Kamiya K."/>
            <person name="Karasawa W."/>
            <person name="Katagiri S."/>
            <person name="Kikuta A."/>
            <person name="Kobayashi N."/>
            <person name="Kono I."/>
            <person name="Machita K."/>
            <person name="Maehara T."/>
            <person name="Mizuno H."/>
            <person name="Mizubayashi T."/>
            <person name="Mukai Y."/>
            <person name="Nagasaki H."/>
            <person name="Nakashima M."/>
            <person name="Nakama Y."/>
            <person name="Nakamichi Y."/>
            <person name="Nakamura M."/>
            <person name="Namiki N."/>
            <person name="Negishi M."/>
            <person name="Ohta I."/>
            <person name="Ono N."/>
            <person name="Saji S."/>
            <person name="Sakai K."/>
            <person name="Shibata M."/>
            <person name="Shimokawa T."/>
            <person name="Shomura A."/>
            <person name="Song J."/>
            <person name="Takazaki Y."/>
            <person name="Terasawa K."/>
            <person name="Tsuji K."/>
            <person name="Waki K."/>
            <person name="Yamagata H."/>
            <person name="Yamane H."/>
            <person name="Yoshiki S."/>
            <person name="Yoshihara R."/>
            <person name="Yukawa K."/>
            <person name="Zhong H."/>
            <person name="Iwama H."/>
            <person name="Endo T."/>
            <person name="Ito H."/>
            <person name="Hahn J.H."/>
            <person name="Kim H.I."/>
            <person name="Eun M.Y."/>
            <person name="Yano M."/>
            <person name="Jiang J."/>
            <person name="Gojobori T."/>
        </authorList>
    </citation>
    <scope>NUCLEOTIDE SEQUENCE [LARGE SCALE GENOMIC DNA]</scope>
</reference>
<dbReference type="EMBL" id="AP002070">
    <property type="protein sequence ID" value="BAD81333.1"/>
    <property type="molecule type" value="Genomic_DNA"/>
</dbReference>
<accession>Q5NB19</accession>
<name>Q5NB19_ORYSJ</name>
<evidence type="ECO:0000313" key="1">
    <source>
        <dbReference type="EMBL" id="BAD81333.1"/>
    </source>
</evidence>
<gene>
    <name evidence="1" type="primary">P0511C01.5</name>
</gene>